<dbReference type="Pfam" id="PF01512">
    <property type="entry name" value="Complex1_51K"/>
    <property type="match status" value="1"/>
</dbReference>
<feature type="non-terminal residue" evidence="6">
    <location>
        <position position="265"/>
    </location>
</feature>
<dbReference type="InterPro" id="IPR011538">
    <property type="entry name" value="Nuo51_FMN-bd"/>
</dbReference>
<dbReference type="PANTHER" id="PTHR43578:SF3">
    <property type="entry name" value="NADH-QUINONE OXIDOREDUCTASE SUBUNIT F"/>
    <property type="match status" value="1"/>
</dbReference>
<dbReference type="SUPFAM" id="SSF142984">
    <property type="entry name" value="Nqo1 middle domain-like"/>
    <property type="match status" value="1"/>
</dbReference>
<reference evidence="6" key="1">
    <citation type="journal article" date="2014" name="Front. Microbiol.">
        <title>High frequency of phylogenetically diverse reductive dehalogenase-homologous genes in deep subseafloor sedimentary metagenomes.</title>
        <authorList>
            <person name="Kawai M."/>
            <person name="Futagami T."/>
            <person name="Toyoda A."/>
            <person name="Takaki Y."/>
            <person name="Nishi S."/>
            <person name="Hori S."/>
            <person name="Arai W."/>
            <person name="Tsubouchi T."/>
            <person name="Morono Y."/>
            <person name="Uchiyama I."/>
            <person name="Ito T."/>
            <person name="Fujiyama A."/>
            <person name="Inagaki F."/>
            <person name="Takami H."/>
        </authorList>
    </citation>
    <scope>NUCLEOTIDE SEQUENCE</scope>
    <source>
        <strain evidence="6">Expedition CK06-06</strain>
    </source>
</reference>
<dbReference type="Gene3D" id="3.40.50.11540">
    <property type="entry name" value="NADH-ubiquinone oxidoreductase 51kDa subunit"/>
    <property type="match status" value="1"/>
</dbReference>
<dbReference type="Gene3D" id="3.10.20.600">
    <property type="match status" value="1"/>
</dbReference>
<dbReference type="AlphaFoldDB" id="X1HUW9"/>
<evidence type="ECO:0000256" key="4">
    <source>
        <dbReference type="ARBA" id="ARBA00023014"/>
    </source>
</evidence>
<evidence type="ECO:0000313" key="6">
    <source>
        <dbReference type="EMBL" id="GAH73272.1"/>
    </source>
</evidence>
<protein>
    <recommendedName>
        <fullName evidence="5">NADH-ubiquinone oxidoreductase 51kDa subunit FMN-binding domain-containing protein</fullName>
    </recommendedName>
</protein>
<dbReference type="GO" id="GO:0051539">
    <property type="term" value="F:4 iron, 4 sulfur cluster binding"/>
    <property type="evidence" value="ECO:0007669"/>
    <property type="project" value="UniProtKB-KW"/>
</dbReference>
<comment type="caution">
    <text evidence="6">The sequence shown here is derived from an EMBL/GenBank/DDBJ whole genome shotgun (WGS) entry which is preliminary data.</text>
</comment>
<gene>
    <name evidence="6" type="ORF">S03H2_47630</name>
</gene>
<keyword evidence="1" id="KW-0004">4Fe-4S</keyword>
<dbReference type="SUPFAM" id="SSF142019">
    <property type="entry name" value="Nqo1 FMN-binding domain-like"/>
    <property type="match status" value="1"/>
</dbReference>
<keyword evidence="4" id="KW-0411">Iron-sulfur</keyword>
<proteinExistence type="predicted"/>
<name>X1HUW9_9ZZZZ</name>
<feature type="non-terminal residue" evidence="6">
    <location>
        <position position="1"/>
    </location>
</feature>
<dbReference type="EMBL" id="BARU01029983">
    <property type="protein sequence ID" value="GAH73272.1"/>
    <property type="molecule type" value="Genomic_DNA"/>
</dbReference>
<evidence type="ECO:0000256" key="2">
    <source>
        <dbReference type="ARBA" id="ARBA00022723"/>
    </source>
</evidence>
<dbReference type="PANTHER" id="PTHR43578">
    <property type="entry name" value="NADH-QUINONE OXIDOREDUCTASE SUBUNIT F"/>
    <property type="match status" value="1"/>
</dbReference>
<evidence type="ECO:0000256" key="3">
    <source>
        <dbReference type="ARBA" id="ARBA00023004"/>
    </source>
</evidence>
<organism evidence="6">
    <name type="scientific">marine sediment metagenome</name>
    <dbReference type="NCBI Taxonomy" id="412755"/>
    <lineage>
        <taxon>unclassified sequences</taxon>
        <taxon>metagenomes</taxon>
        <taxon>ecological metagenomes</taxon>
    </lineage>
</organism>
<evidence type="ECO:0000259" key="5">
    <source>
        <dbReference type="Pfam" id="PF01512"/>
    </source>
</evidence>
<sequence length="265" mass="28282">APGEEKYLICNADEGDPGAFMDRSVLEGTPHAVIEGMIIAAYAIGASKGIIYVRAEYPLAVRNARISIQQARDAGLLGENILGKSLDFDIDIREGAGAFVCGEETALIASLEGERGMPRPRPPFPAQKGYRGKPTNINNVETLANVPLIILKGKDWYRSIGTENSKGTKIFALAGKVNNTGLVEVPMGATLRQIVFDIGGGIPRNRRFKAAQMGGPSGGCVPAQFLDLPIDYDSVKKIGAIMGSGGLIVMDENTCIVDIARFFLE</sequence>
<evidence type="ECO:0000256" key="1">
    <source>
        <dbReference type="ARBA" id="ARBA00022485"/>
    </source>
</evidence>
<dbReference type="InterPro" id="IPR037225">
    <property type="entry name" value="Nuo51_FMN-bd_sf"/>
</dbReference>
<dbReference type="GO" id="GO:0046872">
    <property type="term" value="F:metal ion binding"/>
    <property type="evidence" value="ECO:0007669"/>
    <property type="project" value="UniProtKB-KW"/>
</dbReference>
<feature type="domain" description="NADH-ubiquinone oxidoreductase 51kDa subunit FMN-binding" evidence="5">
    <location>
        <begin position="4"/>
        <end position="147"/>
    </location>
</feature>
<keyword evidence="3" id="KW-0408">Iron</keyword>
<keyword evidence="2" id="KW-0479">Metal-binding</keyword>
<accession>X1HUW9</accession>